<feature type="non-terminal residue" evidence="1">
    <location>
        <position position="1"/>
    </location>
</feature>
<proteinExistence type="predicted"/>
<reference evidence="1" key="1">
    <citation type="journal article" date="2019" name="Sci. Rep.">
        <title>Draft genome of Tanacetum cinerariifolium, the natural source of mosquito coil.</title>
        <authorList>
            <person name="Yamashiro T."/>
            <person name="Shiraishi A."/>
            <person name="Satake H."/>
            <person name="Nakayama K."/>
        </authorList>
    </citation>
    <scope>NUCLEOTIDE SEQUENCE</scope>
</reference>
<sequence>CRDLRFGGCSTQLQAGLGKSVSTHVLEMKGYMDQLHALEKSYDNDMAINLINRSLSKDFGDFVRNFNMHCVGEDSD</sequence>
<dbReference type="AlphaFoldDB" id="A0A699S1Z8"/>
<dbReference type="EMBL" id="BKCJ011131762">
    <property type="protein sequence ID" value="GFC91435.1"/>
    <property type="molecule type" value="Genomic_DNA"/>
</dbReference>
<accession>A0A699S1Z8</accession>
<name>A0A699S1Z8_TANCI</name>
<gene>
    <name evidence="1" type="ORF">Tci_863405</name>
</gene>
<comment type="caution">
    <text evidence="1">The sequence shown here is derived from an EMBL/GenBank/DDBJ whole genome shotgun (WGS) entry which is preliminary data.</text>
</comment>
<organism evidence="1">
    <name type="scientific">Tanacetum cinerariifolium</name>
    <name type="common">Dalmatian daisy</name>
    <name type="synonym">Chrysanthemum cinerariifolium</name>
    <dbReference type="NCBI Taxonomy" id="118510"/>
    <lineage>
        <taxon>Eukaryota</taxon>
        <taxon>Viridiplantae</taxon>
        <taxon>Streptophyta</taxon>
        <taxon>Embryophyta</taxon>
        <taxon>Tracheophyta</taxon>
        <taxon>Spermatophyta</taxon>
        <taxon>Magnoliopsida</taxon>
        <taxon>eudicotyledons</taxon>
        <taxon>Gunneridae</taxon>
        <taxon>Pentapetalae</taxon>
        <taxon>asterids</taxon>
        <taxon>campanulids</taxon>
        <taxon>Asterales</taxon>
        <taxon>Asteraceae</taxon>
        <taxon>Asteroideae</taxon>
        <taxon>Anthemideae</taxon>
        <taxon>Anthemidinae</taxon>
        <taxon>Tanacetum</taxon>
    </lineage>
</organism>
<evidence type="ECO:0000313" key="1">
    <source>
        <dbReference type="EMBL" id="GFC91435.1"/>
    </source>
</evidence>
<protein>
    <submittedName>
        <fullName evidence="1">Zinc finger, CCHC-type</fullName>
    </submittedName>
</protein>